<dbReference type="RefSeq" id="WP_120682288.1">
    <property type="nucleotide sequence ID" value="NZ_RBAL01000014.1"/>
</dbReference>
<evidence type="ECO:0000313" key="5">
    <source>
        <dbReference type="Proteomes" id="UP000272474"/>
    </source>
</evidence>
<evidence type="ECO:0000313" key="4">
    <source>
        <dbReference type="EMBL" id="RKN39167.1"/>
    </source>
</evidence>
<dbReference type="Proteomes" id="UP000272474">
    <property type="component" value="Unassembled WGS sequence"/>
</dbReference>
<keyword evidence="2" id="KW-0472">Membrane</keyword>
<keyword evidence="5" id="KW-1185">Reference proteome</keyword>
<dbReference type="OrthoDB" id="3209305at2"/>
<dbReference type="AlphaFoldDB" id="A0A3A9YV90"/>
<comment type="caution">
    <text evidence="4">The sequence shown here is derived from an EMBL/GenBank/DDBJ whole genome shotgun (WGS) entry which is preliminary data.</text>
</comment>
<accession>A0A3A9YV90</accession>
<evidence type="ECO:0000256" key="1">
    <source>
        <dbReference type="SAM" id="MobiDB-lite"/>
    </source>
</evidence>
<feature type="domain" description="DUF8175" evidence="3">
    <location>
        <begin position="95"/>
        <end position="247"/>
    </location>
</feature>
<dbReference type="EMBL" id="RBAL01000014">
    <property type="protein sequence ID" value="RKN39167.1"/>
    <property type="molecule type" value="Genomic_DNA"/>
</dbReference>
<dbReference type="InterPro" id="IPR058488">
    <property type="entry name" value="DUF8175"/>
</dbReference>
<feature type="region of interest" description="Disordered" evidence="1">
    <location>
        <begin position="64"/>
        <end position="107"/>
    </location>
</feature>
<evidence type="ECO:0000259" key="3">
    <source>
        <dbReference type="Pfam" id="PF26526"/>
    </source>
</evidence>
<evidence type="ECO:0000256" key="2">
    <source>
        <dbReference type="SAM" id="Phobius"/>
    </source>
</evidence>
<feature type="transmembrane region" description="Helical" evidence="2">
    <location>
        <begin position="41"/>
        <end position="59"/>
    </location>
</feature>
<keyword evidence="2" id="KW-1133">Transmembrane helix</keyword>
<protein>
    <recommendedName>
        <fullName evidence="3">DUF8175 domain-containing protein</fullName>
    </recommendedName>
</protein>
<sequence>MSYGDEYDDTRARSVPAQTRTRLPEQPDQGPRRPTASPGRTIGAIVGVVVLLLAAIVLADRAGGEGEQEGGGSGQAEGDSAEATAPTGEQPVDGSTNGIPRGFAQTGQGAQSAAANYAVALGGTEMFDPERRHTIVDTIAAPTARDDLQAAYDAAYSPGLNERLGLDEDGLAPQGDTFVNRTMPVGSSLTEYADTSAEVSVWCAGLTGIAGLDSQNPVRTSWFTLHLSLSWAEGDWKVVSTEQSEGPTPVNGDNVISGADEIAEAVQEYGGFTYAR</sequence>
<name>A0A3A9YV90_9ACTN</name>
<proteinExistence type="predicted"/>
<organism evidence="4 5">
    <name type="scientific">Streptomyces hoynatensis</name>
    <dbReference type="NCBI Taxonomy" id="1141874"/>
    <lineage>
        <taxon>Bacteria</taxon>
        <taxon>Bacillati</taxon>
        <taxon>Actinomycetota</taxon>
        <taxon>Actinomycetes</taxon>
        <taxon>Kitasatosporales</taxon>
        <taxon>Streptomycetaceae</taxon>
        <taxon>Streptomyces</taxon>
    </lineage>
</organism>
<feature type="region of interest" description="Disordered" evidence="1">
    <location>
        <begin position="1"/>
        <end position="40"/>
    </location>
</feature>
<keyword evidence="2" id="KW-0812">Transmembrane</keyword>
<gene>
    <name evidence="4" type="ORF">D7294_21545</name>
</gene>
<reference evidence="4 5" key="1">
    <citation type="journal article" date="2014" name="Int. J. Syst. Evol. Microbiol.">
        <title>Streptomyces hoynatensis sp. nov., isolated from deep marine sediment.</title>
        <authorList>
            <person name="Veyisoglu A."/>
            <person name="Sahin N."/>
        </authorList>
    </citation>
    <scope>NUCLEOTIDE SEQUENCE [LARGE SCALE GENOMIC DNA]</scope>
    <source>
        <strain evidence="4 5">KCTC 29097</strain>
    </source>
</reference>
<dbReference type="Pfam" id="PF26526">
    <property type="entry name" value="DUF8175"/>
    <property type="match status" value="1"/>
</dbReference>